<evidence type="ECO:0000313" key="1">
    <source>
        <dbReference type="EMBL" id="VFU63289.1"/>
    </source>
</evidence>
<name>A0A6N2N992_SALVM</name>
<dbReference type="Gene3D" id="1.25.40.180">
    <property type="match status" value="1"/>
</dbReference>
<proteinExistence type="predicted"/>
<gene>
    <name evidence="1" type="ORF">SVIM_LOCUS481593</name>
</gene>
<accession>A0A6N2N992</accession>
<dbReference type="EMBL" id="CAADRP010002196">
    <property type="protein sequence ID" value="VFU63289.1"/>
    <property type="molecule type" value="Genomic_DNA"/>
</dbReference>
<dbReference type="AlphaFoldDB" id="A0A6N2N992"/>
<sequence length="70" mass="7838">MRGPAPALIKAEVPWSREIDTREGVISLIFDKAVLEPTFCPMYVLTLTRSFFHSHLMSLVAKKSLLSGFS</sequence>
<protein>
    <submittedName>
        <fullName evidence="1">Uncharacterized protein</fullName>
    </submittedName>
</protein>
<reference evidence="1" key="1">
    <citation type="submission" date="2019-03" db="EMBL/GenBank/DDBJ databases">
        <authorList>
            <person name="Mank J."/>
            <person name="Almeida P."/>
        </authorList>
    </citation>
    <scope>NUCLEOTIDE SEQUENCE</scope>
    <source>
        <strain evidence="1">78183</strain>
    </source>
</reference>
<organism evidence="1">
    <name type="scientific">Salix viminalis</name>
    <name type="common">Common osier</name>
    <name type="synonym">Basket willow</name>
    <dbReference type="NCBI Taxonomy" id="40686"/>
    <lineage>
        <taxon>Eukaryota</taxon>
        <taxon>Viridiplantae</taxon>
        <taxon>Streptophyta</taxon>
        <taxon>Embryophyta</taxon>
        <taxon>Tracheophyta</taxon>
        <taxon>Spermatophyta</taxon>
        <taxon>Magnoliopsida</taxon>
        <taxon>eudicotyledons</taxon>
        <taxon>Gunneridae</taxon>
        <taxon>Pentapetalae</taxon>
        <taxon>rosids</taxon>
        <taxon>fabids</taxon>
        <taxon>Malpighiales</taxon>
        <taxon>Salicaceae</taxon>
        <taxon>Saliceae</taxon>
        <taxon>Salix</taxon>
    </lineage>
</organism>